<dbReference type="Proteomes" id="UP001732720">
    <property type="component" value="Chromosome 5"/>
</dbReference>
<dbReference type="RefSeq" id="XP_073930793.1">
    <property type="nucleotide sequence ID" value="XM_074074692.1"/>
</dbReference>
<reference evidence="2" key="1">
    <citation type="submission" date="2025-08" db="UniProtKB">
        <authorList>
            <consortium name="RefSeq"/>
        </authorList>
    </citation>
    <scope>IDENTIFICATION</scope>
</reference>
<proteinExistence type="predicted"/>
<gene>
    <name evidence="2" type="primary">Epb41l1</name>
</gene>
<evidence type="ECO:0000313" key="2">
    <source>
        <dbReference type="RefSeq" id="XP_073930793.1"/>
    </source>
</evidence>
<accession>A0AC58MN13</accession>
<protein>
    <submittedName>
        <fullName evidence="2">Band 4.1-like protein 1 isoform X10</fullName>
    </submittedName>
</protein>
<organism evidence="1 2">
    <name type="scientific">Castor canadensis</name>
    <name type="common">American beaver</name>
    <dbReference type="NCBI Taxonomy" id="51338"/>
    <lineage>
        <taxon>Eukaryota</taxon>
        <taxon>Metazoa</taxon>
        <taxon>Chordata</taxon>
        <taxon>Craniata</taxon>
        <taxon>Vertebrata</taxon>
        <taxon>Euteleostomi</taxon>
        <taxon>Mammalia</taxon>
        <taxon>Eutheria</taxon>
        <taxon>Euarchontoglires</taxon>
        <taxon>Glires</taxon>
        <taxon>Rodentia</taxon>
        <taxon>Castorimorpha</taxon>
        <taxon>Castoridae</taxon>
        <taxon>Castor</taxon>
    </lineage>
</organism>
<evidence type="ECO:0000313" key="1">
    <source>
        <dbReference type="Proteomes" id="UP001732720"/>
    </source>
</evidence>
<name>A0AC58MN13_CASCN</name>
<sequence>MSKSAVLQVQYGVLVTMTTETGPDSEVKKAQEEVPQQPEAAAAVTTPVTPSGHSHQEANSNEKHPPQQDTRPAEQSLDMEEKDYSEADGLSERTTPSKAQKSPQKIAKKSKSATCRVTLLDASEYECEVEKHGRGQVLFDLVCEHLNLLEKDYFGLTFCDADSQKNWLDPSKEIKKQIRSSPWNFAFTVKFYPPDPAQLTEDITRYYLCLQLRADIITGRLPCSFVTHALLGSYAVQAELGDYDAEEHVGNYVSELRFAPNQTRELEERITELHKTYRGMTPGEAEIHFLENAKKLSMYGVDLHHAKDSEGIDIMLGVCANGLLIYRDRLRINRFAWPKILKISYKRSNFYIKIRPGEYEQFESTIGFKLPNHRSAKRLWKVCIEHHTFFRLVSPEPPPKGFLVMGSKFRYSGRTQAQTRQASALIDRPAPFFERSSSKRYTMSRSLDGAEFSRPASVSENHDVGPNSDKREEDAESGGRRSEAEDGEIRTPTKIKELKPEQETTPRHKQEFLDKPEDVLLKHQASINELKRTLKEPNSKLIHRDRDWERERRLPSSPASPSPKGTPEKTHERAGLREGSEEKAKPPRPRAPESDTGDEDQDQERDAVFLKDNHLAIERKCSSITVSSTSSLEAEVDFTVIGDYHGSAFEDFSRSLPELDRDKSDSETEGLVFSRDLKGPPSQDDESGGIEDSPDRGACSTPEMPQFEPVKTETMTVSSLAIRKKIEPEAVLQSRVSTVDSTQVDGSAPVGKEFMTTPASITTETISTTTTVKGGFSETRIEKRIIITGDEDVDQDQALALAIKEAKLQHPDMLVTKAVVYRETDPSPEERDKKPQES</sequence>
<keyword evidence="1" id="KW-1185">Reference proteome</keyword>